<dbReference type="Proteomes" id="UP000280292">
    <property type="component" value="Unassembled WGS sequence"/>
</dbReference>
<dbReference type="EMBL" id="RBNR01000200">
    <property type="protein sequence ID" value="RML42866.1"/>
    <property type="molecule type" value="Genomic_DNA"/>
</dbReference>
<dbReference type="RefSeq" id="WP_310887227.1">
    <property type="nucleotide sequence ID" value="NZ_RBNR01000200.1"/>
</dbReference>
<dbReference type="AlphaFoldDB" id="A0A3M2VUC8"/>
<reference evidence="1 2" key="1">
    <citation type="submission" date="2018-08" db="EMBL/GenBank/DDBJ databases">
        <title>Recombination of ecologically and evolutionarily significant loci maintains genetic cohesion in the Pseudomonas syringae species complex.</title>
        <authorList>
            <person name="Dillon M."/>
            <person name="Thakur S."/>
            <person name="Almeida R.N.D."/>
            <person name="Weir B.S."/>
            <person name="Guttman D.S."/>
        </authorList>
    </citation>
    <scope>NUCLEOTIDE SEQUENCE [LARGE SCALE GENOMIC DNA]</scope>
    <source>
        <strain evidence="1 2">ICMP 3883</strain>
    </source>
</reference>
<gene>
    <name evidence="1" type="ORF">ALQ95_05007</name>
</gene>
<accession>A0A3M2VUC8</accession>
<dbReference type="Gene3D" id="6.10.20.120">
    <property type="match status" value="1"/>
</dbReference>
<name>A0A3M2VUC8_PSESI</name>
<proteinExistence type="predicted"/>
<organism evidence="1 2">
    <name type="scientific">Pseudomonas syringae pv. ribicola</name>
    <dbReference type="NCBI Taxonomy" id="55398"/>
    <lineage>
        <taxon>Bacteria</taxon>
        <taxon>Pseudomonadati</taxon>
        <taxon>Pseudomonadota</taxon>
        <taxon>Gammaproteobacteria</taxon>
        <taxon>Pseudomonadales</taxon>
        <taxon>Pseudomonadaceae</taxon>
        <taxon>Pseudomonas</taxon>
    </lineage>
</organism>
<evidence type="ECO:0000313" key="2">
    <source>
        <dbReference type="Proteomes" id="UP000280292"/>
    </source>
</evidence>
<comment type="caution">
    <text evidence="1">The sequence shown here is derived from an EMBL/GenBank/DDBJ whole genome shotgun (WGS) entry which is preliminary data.</text>
</comment>
<sequence>MNPIQSRASRVQEFRRSDLDIQALKANGQLEVDGKSDEIRTADEGKISVLRPERKSKAKHFFKEASPDVARCILNRG</sequence>
<evidence type="ECO:0000313" key="1">
    <source>
        <dbReference type="EMBL" id="RML42866.1"/>
    </source>
</evidence>
<protein>
    <submittedName>
        <fullName evidence="1">Type III effector HopA1</fullName>
    </submittedName>
</protein>